<dbReference type="GO" id="GO:0032259">
    <property type="term" value="P:methylation"/>
    <property type="evidence" value="ECO:0007669"/>
    <property type="project" value="UniProtKB-KW"/>
</dbReference>
<evidence type="ECO:0000313" key="4">
    <source>
        <dbReference type="Proteomes" id="UP000029227"/>
    </source>
</evidence>
<keyword evidence="3" id="KW-0489">Methyltransferase</keyword>
<reference evidence="3 4" key="1">
    <citation type="journal article" date="2014" name="Genome Announc.">
        <title>Draft Genome Sequences of Two Vibrionaceae Species, Vibrio ponticus C121 and Photobacterium aphoticum C119, Isolated as Coral Reef Microbiota.</title>
        <authorList>
            <person name="Al-saari N."/>
            <person name="Meirelles P.M."/>
            <person name="Mino S."/>
            <person name="Suda W."/>
            <person name="Oshima K."/>
            <person name="Hattori M."/>
            <person name="Ohkuma M."/>
            <person name="Thompson F.L."/>
            <person name="Gomez-Gil B."/>
            <person name="Sawabe T."/>
            <person name="Sawabe T."/>
        </authorList>
    </citation>
    <scope>NUCLEOTIDE SEQUENCE [LARGE SCALE GENOMIC DNA]</scope>
    <source>
        <strain evidence="3 4">JCM 19237</strain>
    </source>
</reference>
<dbReference type="Pfam" id="PF04375">
    <property type="entry name" value="HemX"/>
    <property type="match status" value="1"/>
</dbReference>
<comment type="caution">
    <text evidence="3">The sequence shown here is derived from an EMBL/GenBank/DDBJ whole genome shotgun (WGS) entry which is preliminary data.</text>
</comment>
<organism evidence="3 4">
    <name type="scientific">Photobacterium aphoticum</name>
    <dbReference type="NCBI Taxonomy" id="754436"/>
    <lineage>
        <taxon>Bacteria</taxon>
        <taxon>Pseudomonadati</taxon>
        <taxon>Pseudomonadota</taxon>
        <taxon>Gammaproteobacteria</taxon>
        <taxon>Vibrionales</taxon>
        <taxon>Vibrionaceae</taxon>
        <taxon>Photobacterium</taxon>
    </lineage>
</organism>
<evidence type="ECO:0000313" key="3">
    <source>
        <dbReference type="EMBL" id="GAL07755.1"/>
    </source>
</evidence>
<feature type="region of interest" description="Disordered" evidence="1">
    <location>
        <begin position="1"/>
        <end position="58"/>
    </location>
</feature>
<keyword evidence="2" id="KW-0472">Membrane</keyword>
<dbReference type="eggNOG" id="COG2959">
    <property type="taxonomic scope" value="Bacteria"/>
</dbReference>
<protein>
    <submittedName>
        <fullName evidence="3">Uroporphyrinogen-III methyltransferase</fullName>
        <ecNumber evidence="3">2.1.1.107</ecNumber>
    </submittedName>
</protein>
<dbReference type="EC" id="2.1.1.107" evidence="3"/>
<dbReference type="AlphaFoldDB" id="A0A090QX18"/>
<keyword evidence="2" id="KW-1133">Transmembrane helix</keyword>
<dbReference type="PANTHER" id="PTHR38043:SF1">
    <property type="entry name" value="PROTEIN HEMX"/>
    <property type="match status" value="1"/>
</dbReference>
<feature type="compositionally biased region" description="Low complexity" evidence="1">
    <location>
        <begin position="35"/>
        <end position="54"/>
    </location>
</feature>
<feature type="transmembrane region" description="Helical" evidence="2">
    <location>
        <begin position="62"/>
        <end position="80"/>
    </location>
</feature>
<name>A0A090QX18_9GAMM</name>
<sequence length="397" mass="43613">MTDKKTNKDNAANNAPNAAQAASAPAANKGKTDKPASSTPSAAPQQPQTPPAQAEQKGSKTGLVAIALVIALGGGLYYHGHQQSLAQNAQMAAMQNEISSLQSSLQAAVKTSQQETLKQVNGALQEAKVAQTQQDKSITSLQMALAEVKGRRPNDWLLAEADYLVKMAGRKLNLEHDTVSAIVLLESADHRIAELNDPSLTPLRRAMRSDITTLKGIPRIDRDVIVLSLDSLQEKIPTLPLANAIIPDAQAVEKAEVSTSVDDWKTNLMTSLKSFSEHFVTYRTRDGSVIPLLSPKQDFYLQENIKWKLTTAITAVYREQQEVYRSSLTLAKEWAEQFYNMDDPKVQAFITTLDELSQQTIDVDYPNKLKSAELLTDTIRDRLRQQVTPLNAEENPA</sequence>
<proteinExistence type="predicted"/>
<keyword evidence="3" id="KW-0808">Transferase</keyword>
<gene>
    <name evidence="3" type="ORF">JCM19237_6937</name>
</gene>
<feature type="compositionally biased region" description="Low complexity" evidence="1">
    <location>
        <begin position="10"/>
        <end position="28"/>
    </location>
</feature>
<dbReference type="PANTHER" id="PTHR38043">
    <property type="entry name" value="PROTEIN HEMX"/>
    <property type="match status" value="1"/>
</dbReference>
<evidence type="ECO:0000256" key="2">
    <source>
        <dbReference type="SAM" id="Phobius"/>
    </source>
</evidence>
<accession>A0A090QX18</accession>
<dbReference type="Proteomes" id="UP000029227">
    <property type="component" value="Unassembled WGS sequence"/>
</dbReference>
<dbReference type="STRING" id="754436.JCM19237_6937"/>
<evidence type="ECO:0000256" key="1">
    <source>
        <dbReference type="SAM" id="MobiDB-lite"/>
    </source>
</evidence>
<dbReference type="InterPro" id="IPR007470">
    <property type="entry name" value="HemX"/>
</dbReference>
<dbReference type="EMBL" id="BBMN01000019">
    <property type="protein sequence ID" value="GAL07755.1"/>
    <property type="molecule type" value="Genomic_DNA"/>
</dbReference>
<keyword evidence="2" id="KW-0812">Transmembrane</keyword>
<dbReference type="GO" id="GO:0004851">
    <property type="term" value="F:uroporphyrin-III C-methyltransferase activity"/>
    <property type="evidence" value="ECO:0007669"/>
    <property type="project" value="UniProtKB-EC"/>
</dbReference>